<dbReference type="Pfam" id="PF01636">
    <property type="entry name" value="APH"/>
    <property type="match status" value="1"/>
</dbReference>
<proteinExistence type="predicted"/>
<keyword evidence="3" id="KW-1185">Reference proteome</keyword>
<dbReference type="CDD" id="cd05155">
    <property type="entry name" value="APH_ChoK_like_1"/>
    <property type="match status" value="1"/>
</dbReference>
<feature type="domain" description="Aminoglycoside phosphotransferase" evidence="1">
    <location>
        <begin position="46"/>
        <end position="268"/>
    </location>
</feature>
<dbReference type="InterPro" id="IPR051678">
    <property type="entry name" value="AGP_Transferase"/>
</dbReference>
<dbReference type="PANTHER" id="PTHR21310">
    <property type="entry name" value="AMINOGLYCOSIDE PHOSPHOTRANSFERASE-RELATED-RELATED"/>
    <property type="match status" value="1"/>
</dbReference>
<dbReference type="SUPFAM" id="SSF56112">
    <property type="entry name" value="Protein kinase-like (PK-like)"/>
    <property type="match status" value="1"/>
</dbReference>
<comment type="caution">
    <text evidence="2">The sequence shown here is derived from an EMBL/GenBank/DDBJ whole genome shotgun (WGS) entry which is preliminary data.</text>
</comment>
<dbReference type="EMBL" id="JACHLX010000002">
    <property type="protein sequence ID" value="MBB5816469.1"/>
    <property type="molecule type" value="Genomic_DNA"/>
</dbReference>
<sequence>MTARMGAMCAVRMHEDELAIDVLLVGRLIAGQFPQWAGLPLRRLESSGTENAMFRLGADKVVRLPRHPRAVEAIAHELRWLPRLGPGLPAASPEPLGRGEPGDGFPWPWSVYGWLDGHNPVPGRIEEPALLAGDLAACVTALRRIDASEGPPGYRGVPLATRDPFLREALGRLAGRVDTAAVTRVWEETLRAPEHTGPPLWAHGDLMAGNLLVTGGRLSAVIDFGTVGVGDPAVDLIGAWCVLPATARGVFREAVGADEAEWARARGWALSIAVIALPYYWDTNPPVAENSRHVIGEILAETA</sequence>
<gene>
    <name evidence="2" type="ORF">HNR72_007591</name>
</gene>
<evidence type="ECO:0000313" key="3">
    <source>
        <dbReference type="Proteomes" id="UP000579531"/>
    </source>
</evidence>
<dbReference type="Gene3D" id="3.30.200.20">
    <property type="entry name" value="Phosphorylase Kinase, domain 1"/>
    <property type="match status" value="1"/>
</dbReference>
<dbReference type="InterPro" id="IPR002575">
    <property type="entry name" value="Aminoglycoside_PTrfase"/>
</dbReference>
<organism evidence="2 3">
    <name type="scientific">Streptomyces collinus</name>
    <dbReference type="NCBI Taxonomy" id="42684"/>
    <lineage>
        <taxon>Bacteria</taxon>
        <taxon>Bacillati</taxon>
        <taxon>Actinomycetota</taxon>
        <taxon>Actinomycetes</taxon>
        <taxon>Kitasatosporales</taxon>
        <taxon>Streptomycetaceae</taxon>
        <taxon>Streptomyces</taxon>
    </lineage>
</organism>
<protein>
    <submittedName>
        <fullName evidence="2">Aminoglycoside phosphotransferase (APT) family kinase protein</fullName>
    </submittedName>
</protein>
<evidence type="ECO:0000259" key="1">
    <source>
        <dbReference type="Pfam" id="PF01636"/>
    </source>
</evidence>
<dbReference type="PANTHER" id="PTHR21310:SF42">
    <property type="entry name" value="BIFUNCTIONAL AAC_APH"/>
    <property type="match status" value="1"/>
</dbReference>
<dbReference type="AlphaFoldDB" id="A0AA89QS57"/>
<accession>A0AA89QS57</accession>
<dbReference type="InterPro" id="IPR011009">
    <property type="entry name" value="Kinase-like_dom_sf"/>
</dbReference>
<keyword evidence="2" id="KW-0418">Kinase</keyword>
<dbReference type="GO" id="GO:0016301">
    <property type="term" value="F:kinase activity"/>
    <property type="evidence" value="ECO:0007669"/>
    <property type="project" value="UniProtKB-KW"/>
</dbReference>
<keyword evidence="2" id="KW-0808">Transferase</keyword>
<dbReference type="Gene3D" id="3.90.1200.10">
    <property type="match status" value="1"/>
</dbReference>
<name>A0AA89QS57_STRCU</name>
<evidence type="ECO:0000313" key="2">
    <source>
        <dbReference type="EMBL" id="MBB5816469.1"/>
    </source>
</evidence>
<reference evidence="2 3" key="1">
    <citation type="submission" date="2020-08" db="EMBL/GenBank/DDBJ databases">
        <title>Sequencing the genomes of 1000 actinobacteria strains.</title>
        <authorList>
            <person name="Klenk H.-P."/>
        </authorList>
    </citation>
    <scope>NUCLEOTIDE SEQUENCE [LARGE SCALE GENOMIC DNA]</scope>
    <source>
        <strain evidence="2 3">DSM 40129</strain>
    </source>
</reference>
<dbReference type="Proteomes" id="UP000579531">
    <property type="component" value="Unassembled WGS sequence"/>
</dbReference>